<organism evidence="5 6">
    <name type="scientific">Candidatus Erysipelatoclostridium merdavium</name>
    <dbReference type="NCBI Taxonomy" id="2838566"/>
    <lineage>
        <taxon>Bacteria</taxon>
        <taxon>Bacillati</taxon>
        <taxon>Bacillota</taxon>
        <taxon>Erysipelotrichia</taxon>
        <taxon>Erysipelotrichales</taxon>
        <taxon>Erysipelotrichales incertae sedis</taxon>
    </lineage>
</organism>
<dbReference type="Gene3D" id="1.10.10.10">
    <property type="entry name" value="Winged helix-like DNA-binding domain superfamily/Winged helix DNA-binding domain"/>
    <property type="match status" value="1"/>
</dbReference>
<protein>
    <submittedName>
        <fullName evidence="5">GntR family transcriptional regulator</fullName>
    </submittedName>
</protein>
<reference evidence="5" key="1">
    <citation type="journal article" date="2021" name="PeerJ">
        <title>Extensive microbial diversity within the chicken gut microbiome revealed by metagenomics and culture.</title>
        <authorList>
            <person name="Gilroy R."/>
            <person name="Ravi A."/>
            <person name="Getino M."/>
            <person name="Pursley I."/>
            <person name="Horton D.L."/>
            <person name="Alikhan N.F."/>
            <person name="Baker D."/>
            <person name="Gharbi K."/>
            <person name="Hall N."/>
            <person name="Watson M."/>
            <person name="Adriaenssens E.M."/>
            <person name="Foster-Nyarko E."/>
            <person name="Jarju S."/>
            <person name="Secka A."/>
            <person name="Antonio M."/>
            <person name="Oren A."/>
            <person name="Chaudhuri R.R."/>
            <person name="La Ragione R."/>
            <person name="Hildebrand F."/>
            <person name="Pallen M.J."/>
        </authorList>
    </citation>
    <scope>NUCLEOTIDE SEQUENCE</scope>
    <source>
        <strain evidence="5">ChiGjej1B1-14440</strain>
    </source>
</reference>
<dbReference type="InterPro" id="IPR036390">
    <property type="entry name" value="WH_DNA-bd_sf"/>
</dbReference>
<evidence type="ECO:0000313" key="6">
    <source>
        <dbReference type="Proteomes" id="UP000886724"/>
    </source>
</evidence>
<dbReference type="Pfam" id="PF00392">
    <property type="entry name" value="GntR"/>
    <property type="match status" value="1"/>
</dbReference>
<dbReference type="SUPFAM" id="SSF46785">
    <property type="entry name" value="Winged helix' DNA-binding domain"/>
    <property type="match status" value="1"/>
</dbReference>
<dbReference type="InterPro" id="IPR036388">
    <property type="entry name" value="WH-like_DNA-bd_sf"/>
</dbReference>
<proteinExistence type="predicted"/>
<gene>
    <name evidence="5" type="ORF">H9980_11255</name>
</gene>
<accession>A0A9D2BP12</accession>
<dbReference type="PANTHER" id="PTHR38445:SF6">
    <property type="entry name" value="GNTR-FAMILY TRANSCRIPTIONAL REGULATOR"/>
    <property type="match status" value="1"/>
</dbReference>
<comment type="caution">
    <text evidence="5">The sequence shown here is derived from an EMBL/GenBank/DDBJ whole genome shotgun (WGS) entry which is preliminary data.</text>
</comment>
<dbReference type="EMBL" id="DXET01000252">
    <property type="protein sequence ID" value="HIX82527.1"/>
    <property type="molecule type" value="Genomic_DNA"/>
</dbReference>
<evidence type="ECO:0000256" key="1">
    <source>
        <dbReference type="ARBA" id="ARBA00023015"/>
    </source>
</evidence>
<evidence type="ECO:0000256" key="2">
    <source>
        <dbReference type="ARBA" id="ARBA00023125"/>
    </source>
</evidence>
<dbReference type="PANTHER" id="PTHR38445">
    <property type="entry name" value="HTH-TYPE TRANSCRIPTIONAL REPRESSOR YTRA"/>
    <property type="match status" value="1"/>
</dbReference>
<dbReference type="GO" id="GO:0003677">
    <property type="term" value="F:DNA binding"/>
    <property type="evidence" value="ECO:0007669"/>
    <property type="project" value="UniProtKB-KW"/>
</dbReference>
<dbReference type="AlphaFoldDB" id="A0A9D2BP12"/>
<dbReference type="Proteomes" id="UP000886724">
    <property type="component" value="Unassembled WGS sequence"/>
</dbReference>
<keyword evidence="2" id="KW-0238">DNA-binding</keyword>
<dbReference type="PROSITE" id="PS50949">
    <property type="entry name" value="HTH_GNTR"/>
    <property type="match status" value="1"/>
</dbReference>
<feature type="domain" description="HTH gntR-type" evidence="4">
    <location>
        <begin position="9"/>
        <end position="77"/>
    </location>
</feature>
<dbReference type="InterPro" id="IPR000524">
    <property type="entry name" value="Tscrpt_reg_HTH_GntR"/>
</dbReference>
<keyword evidence="3" id="KW-0804">Transcription</keyword>
<evidence type="ECO:0000313" key="5">
    <source>
        <dbReference type="EMBL" id="HIX82527.1"/>
    </source>
</evidence>
<dbReference type="SMART" id="SM00345">
    <property type="entry name" value="HTH_GNTR"/>
    <property type="match status" value="1"/>
</dbReference>
<evidence type="ECO:0000256" key="3">
    <source>
        <dbReference type="ARBA" id="ARBA00023163"/>
    </source>
</evidence>
<sequence>MKNEFDPNLPIYLQVMEEIKKDIFVGKYHCGDKIASVRELALVYSVNPNTIQKALSELERTGIIYSKRAQGRYVSEDSNLIDDLKKEVSDQRIRTFLNEMMEIGYDKSMIIKMIEELD</sequence>
<reference evidence="5" key="2">
    <citation type="submission" date="2021-04" db="EMBL/GenBank/DDBJ databases">
        <authorList>
            <person name="Gilroy R."/>
        </authorList>
    </citation>
    <scope>NUCLEOTIDE SEQUENCE</scope>
    <source>
        <strain evidence="5">ChiGjej1B1-14440</strain>
    </source>
</reference>
<evidence type="ECO:0000259" key="4">
    <source>
        <dbReference type="PROSITE" id="PS50949"/>
    </source>
</evidence>
<dbReference type="CDD" id="cd07377">
    <property type="entry name" value="WHTH_GntR"/>
    <property type="match status" value="1"/>
</dbReference>
<dbReference type="GO" id="GO:0003700">
    <property type="term" value="F:DNA-binding transcription factor activity"/>
    <property type="evidence" value="ECO:0007669"/>
    <property type="project" value="InterPro"/>
</dbReference>
<name>A0A9D2BP12_9FIRM</name>
<keyword evidence="1" id="KW-0805">Transcription regulation</keyword>